<accession>A0A1H4GF36</accession>
<dbReference type="Proteomes" id="UP000199656">
    <property type="component" value="Unassembled WGS sequence"/>
</dbReference>
<dbReference type="STRING" id="408074.SAMN05660909_05215"/>
<dbReference type="AlphaFoldDB" id="A0A1H4GF36"/>
<dbReference type="SUPFAM" id="SSF48452">
    <property type="entry name" value="TPR-like"/>
    <property type="match status" value="1"/>
</dbReference>
<evidence type="ECO:0008006" key="3">
    <source>
        <dbReference type="Google" id="ProtNLM"/>
    </source>
</evidence>
<keyword evidence="2" id="KW-1185">Reference proteome</keyword>
<name>A0A1H4GF36_9BACT</name>
<dbReference type="EMBL" id="FNRL01000037">
    <property type="protein sequence ID" value="SEB07630.1"/>
    <property type="molecule type" value="Genomic_DNA"/>
</dbReference>
<organism evidence="1 2">
    <name type="scientific">Chitinophaga terrae</name>
    <name type="common">ex Kim and Jung 2007</name>
    <dbReference type="NCBI Taxonomy" id="408074"/>
    <lineage>
        <taxon>Bacteria</taxon>
        <taxon>Pseudomonadati</taxon>
        <taxon>Bacteroidota</taxon>
        <taxon>Chitinophagia</taxon>
        <taxon>Chitinophagales</taxon>
        <taxon>Chitinophagaceae</taxon>
        <taxon>Chitinophaga</taxon>
    </lineage>
</organism>
<sequence>MNIRTLLMAGGWLLPMGLSYGNVPYHQKYDKVVSQQTPVKGVVIGQALDDINKLRTTRTREALYNNAPGRPITSLDEKTLYNETGYEMYWEMYRRKAAIRFGRFDAAGTAKPQSQPYRRIYPIPQSTMDASKIFTQNPNY</sequence>
<dbReference type="RefSeq" id="WP_225889713.1">
    <property type="nucleotide sequence ID" value="NZ_BKAT01000060.1"/>
</dbReference>
<evidence type="ECO:0000313" key="2">
    <source>
        <dbReference type="Proteomes" id="UP000199656"/>
    </source>
</evidence>
<proteinExistence type="predicted"/>
<gene>
    <name evidence="1" type="ORF">SAMN05660909_05215</name>
</gene>
<dbReference type="Gene3D" id="1.25.40.390">
    <property type="match status" value="1"/>
</dbReference>
<protein>
    <recommendedName>
        <fullName evidence="3">RagB/SusD family nutrient uptake outer membrane protein</fullName>
    </recommendedName>
</protein>
<reference evidence="2" key="1">
    <citation type="submission" date="2016-10" db="EMBL/GenBank/DDBJ databases">
        <authorList>
            <person name="Varghese N."/>
            <person name="Submissions S."/>
        </authorList>
    </citation>
    <scope>NUCLEOTIDE SEQUENCE [LARGE SCALE GENOMIC DNA]</scope>
    <source>
        <strain evidence="2">DSM 23920</strain>
    </source>
</reference>
<dbReference type="Gene3D" id="1.25.40.10">
    <property type="entry name" value="Tetratricopeptide repeat domain"/>
    <property type="match status" value="1"/>
</dbReference>
<evidence type="ECO:0000313" key="1">
    <source>
        <dbReference type="EMBL" id="SEB07630.1"/>
    </source>
</evidence>
<dbReference type="InterPro" id="IPR011990">
    <property type="entry name" value="TPR-like_helical_dom_sf"/>
</dbReference>